<sequence length="337" mass="36050">MVVSADIDGMVSAMMLGSVAPGFEIAAFSVLSGTWLVHPGAVGNLPNDAFGVDVFSTRFDTVSNHVLKWGSKKPKAAGVAGAFAHWDAAVDAAAARLLVASPTVWAGTQAGYEDDSKITSARYKYPLGTAQLLLAMLEASGNAPRFYDRTYLPWLVANCDGGVKTYVPFSYNTRVWWPVLAGAVGPGSLTDHIYSLVDEMRPNDFLDAVHRLDRERPHGEPPWLNDAWKLSSPTLPVVKRALRWMADLTGWRDPVRGGIDGLDTWLEIPATSSAQVYHGGKTPAAKAMAAHAGSWVKTADDPALAVQLIQNGVGAALNANFMVGGQSGSRFNWVGGW</sequence>
<protein>
    <submittedName>
        <fullName evidence="1">Uncharacterized protein</fullName>
    </submittedName>
</protein>
<reference evidence="1 2" key="1">
    <citation type="submission" date="2019-07" db="EMBL/GenBank/DDBJ databases">
        <title>Whole genome shotgun sequence of Cellulomonas xylanilytica NBRC 101102.</title>
        <authorList>
            <person name="Hosoyama A."/>
            <person name="Uohara A."/>
            <person name="Ohji S."/>
            <person name="Ichikawa N."/>
        </authorList>
    </citation>
    <scope>NUCLEOTIDE SEQUENCE [LARGE SCALE GENOMIC DNA]</scope>
    <source>
        <strain evidence="1 2">NBRC 101102</strain>
    </source>
</reference>
<dbReference type="Proteomes" id="UP000321118">
    <property type="component" value="Unassembled WGS sequence"/>
</dbReference>
<organism evidence="1 2">
    <name type="scientific">Cellulomonas xylanilytica</name>
    <dbReference type="NCBI Taxonomy" id="233583"/>
    <lineage>
        <taxon>Bacteria</taxon>
        <taxon>Bacillati</taxon>
        <taxon>Actinomycetota</taxon>
        <taxon>Actinomycetes</taxon>
        <taxon>Micrococcales</taxon>
        <taxon>Cellulomonadaceae</taxon>
        <taxon>Cellulomonas</taxon>
    </lineage>
</organism>
<dbReference type="EMBL" id="BJUB01000009">
    <property type="protein sequence ID" value="GEK22380.1"/>
    <property type="molecule type" value="Genomic_DNA"/>
</dbReference>
<evidence type="ECO:0000313" key="1">
    <source>
        <dbReference type="EMBL" id="GEK22380.1"/>
    </source>
</evidence>
<dbReference type="AlphaFoldDB" id="A0A510VAV1"/>
<keyword evidence="2" id="KW-1185">Reference proteome</keyword>
<accession>A0A510VAV1</accession>
<proteinExistence type="predicted"/>
<gene>
    <name evidence="1" type="ORF">CXY01_29000</name>
</gene>
<comment type="caution">
    <text evidence="1">The sequence shown here is derived from an EMBL/GenBank/DDBJ whole genome shotgun (WGS) entry which is preliminary data.</text>
</comment>
<name>A0A510VAV1_9CELL</name>
<evidence type="ECO:0000313" key="2">
    <source>
        <dbReference type="Proteomes" id="UP000321118"/>
    </source>
</evidence>